<dbReference type="PANTHER" id="PTHR43790:SF4">
    <property type="entry name" value="GUANOSINE IMPORT ATP-BINDING PROTEIN NUPO"/>
    <property type="match status" value="1"/>
</dbReference>
<keyword evidence="7" id="KW-0547">Nucleotide-binding</keyword>
<evidence type="ECO:0000259" key="11">
    <source>
        <dbReference type="PROSITE" id="PS50893"/>
    </source>
</evidence>
<dbReference type="SMART" id="SM00382">
    <property type="entry name" value="AAA"/>
    <property type="match status" value="1"/>
</dbReference>
<dbReference type="CDD" id="cd03216">
    <property type="entry name" value="ABC_Carb_Monos_I"/>
    <property type="match status" value="1"/>
</dbReference>
<dbReference type="PANTHER" id="PTHR43790">
    <property type="entry name" value="CARBOHYDRATE TRANSPORT ATP-BINDING PROTEIN MG119-RELATED"/>
    <property type="match status" value="1"/>
</dbReference>
<name>A0A7W9FQ28_9HYPH</name>
<evidence type="ECO:0000256" key="10">
    <source>
        <dbReference type="ARBA" id="ARBA00023136"/>
    </source>
</evidence>
<dbReference type="InterPro" id="IPR003593">
    <property type="entry name" value="AAA+_ATPase"/>
</dbReference>
<dbReference type="InterPro" id="IPR027417">
    <property type="entry name" value="P-loop_NTPase"/>
</dbReference>
<evidence type="ECO:0000256" key="2">
    <source>
        <dbReference type="ARBA" id="ARBA00005417"/>
    </source>
</evidence>
<evidence type="ECO:0000256" key="8">
    <source>
        <dbReference type="ARBA" id="ARBA00022840"/>
    </source>
</evidence>
<dbReference type="FunFam" id="3.40.50.300:FF:000127">
    <property type="entry name" value="Ribose import ATP-binding protein RbsA"/>
    <property type="match status" value="1"/>
</dbReference>
<keyword evidence="5 12" id="KW-0762">Sugar transport</keyword>
<feature type="domain" description="ABC transporter" evidence="11">
    <location>
        <begin position="18"/>
        <end position="252"/>
    </location>
</feature>
<evidence type="ECO:0000256" key="9">
    <source>
        <dbReference type="ARBA" id="ARBA00022967"/>
    </source>
</evidence>
<dbReference type="EMBL" id="JACHOO010000010">
    <property type="protein sequence ID" value="MBB5754795.1"/>
    <property type="molecule type" value="Genomic_DNA"/>
</dbReference>
<dbReference type="RefSeq" id="WP_183858228.1">
    <property type="nucleotide sequence ID" value="NZ_JACHOO010000010.1"/>
</dbReference>
<dbReference type="GO" id="GO:0005524">
    <property type="term" value="F:ATP binding"/>
    <property type="evidence" value="ECO:0007669"/>
    <property type="project" value="UniProtKB-KW"/>
</dbReference>
<dbReference type="Gene3D" id="3.40.50.300">
    <property type="entry name" value="P-loop containing nucleotide triphosphate hydrolases"/>
    <property type="match status" value="2"/>
</dbReference>
<comment type="subcellular location">
    <subcellularLocation>
        <location evidence="1">Cell membrane</location>
        <topology evidence="1">Peripheral membrane protein</topology>
    </subcellularLocation>
</comment>
<evidence type="ECO:0000256" key="1">
    <source>
        <dbReference type="ARBA" id="ARBA00004202"/>
    </source>
</evidence>
<keyword evidence="3" id="KW-0813">Transport</keyword>
<evidence type="ECO:0000313" key="13">
    <source>
        <dbReference type="Proteomes" id="UP000523821"/>
    </source>
</evidence>
<evidence type="ECO:0000256" key="6">
    <source>
        <dbReference type="ARBA" id="ARBA00022737"/>
    </source>
</evidence>
<sequence>MTQTGETAIGGAGTPPIVLMRGIAKYFPGVVANEGVDLEVKRGEIHALLGENGAGKSTLMNILTGIYQPDAGEIVIDGYDAHFASPVAAIAAGIGMVHQHFKLVQAFTVAENIHLGWSQTPRFASARALEARTKALAERFNLDVDPAKRIFELSAGEQQRVEILRVLAREARLLILDEPTAVLTPAEARELFKALRRFREAGNAVIFISHKLDEVLEISDRITVLRAGRKVATHEAAACDPAMLARLMVGRDIVLGDYRKRDVTAAPSAVPPVLELDRVAAKDDRGLPALAEVSLTLRPGEILGIAGVAGNGQRELSQVLTGLRPITAGAIRIDGKTVDKPDASECAARGIGHIPDDRLRSGLAPSLSVTDNAVIREYKAAPLAAGPLYRPGAAGGLAREIAAAAEVAVPDFAMPVRNLSGGNQQRLVARREMRIAQKVLVAAYPSRGLDVGAINTMLRYFVELRDAGVAVVLISEELEELLNLSDRIAVLYEGRIMGVFDAAAADFETIGLLMGGRTAAREAAA</sequence>
<accession>A0A7W9FQ28</accession>
<keyword evidence="6" id="KW-0677">Repeat</keyword>
<evidence type="ECO:0000313" key="12">
    <source>
        <dbReference type="EMBL" id="MBB5754795.1"/>
    </source>
</evidence>
<comment type="caution">
    <text evidence="12">The sequence shown here is derived from an EMBL/GenBank/DDBJ whole genome shotgun (WGS) entry which is preliminary data.</text>
</comment>
<feature type="domain" description="ABC transporter" evidence="11">
    <location>
        <begin position="274"/>
        <end position="518"/>
    </location>
</feature>
<dbReference type="Proteomes" id="UP000523821">
    <property type="component" value="Unassembled WGS sequence"/>
</dbReference>
<keyword evidence="13" id="KW-1185">Reference proteome</keyword>
<organism evidence="12 13">
    <name type="scientific">Prosthecomicrobium pneumaticum</name>
    <dbReference type="NCBI Taxonomy" id="81895"/>
    <lineage>
        <taxon>Bacteria</taxon>
        <taxon>Pseudomonadati</taxon>
        <taxon>Pseudomonadota</taxon>
        <taxon>Alphaproteobacteria</taxon>
        <taxon>Hyphomicrobiales</taxon>
        <taxon>Kaistiaceae</taxon>
        <taxon>Prosthecomicrobium</taxon>
    </lineage>
</organism>
<protein>
    <submittedName>
        <fullName evidence="12">Simple sugar transport system ATP-binding protein</fullName>
    </submittedName>
</protein>
<comment type="similarity">
    <text evidence="2">Belongs to the ABC transporter superfamily.</text>
</comment>
<dbReference type="Pfam" id="PF00005">
    <property type="entry name" value="ABC_tran"/>
    <property type="match status" value="2"/>
</dbReference>
<gene>
    <name evidence="12" type="ORF">GGQ63_003887</name>
</gene>
<dbReference type="AlphaFoldDB" id="A0A7W9FQ28"/>
<dbReference type="CDD" id="cd03215">
    <property type="entry name" value="ABC_Carb_Monos_II"/>
    <property type="match status" value="1"/>
</dbReference>
<evidence type="ECO:0000256" key="5">
    <source>
        <dbReference type="ARBA" id="ARBA00022597"/>
    </source>
</evidence>
<keyword evidence="10" id="KW-0472">Membrane</keyword>
<evidence type="ECO:0000256" key="7">
    <source>
        <dbReference type="ARBA" id="ARBA00022741"/>
    </source>
</evidence>
<dbReference type="PROSITE" id="PS50893">
    <property type="entry name" value="ABC_TRANSPORTER_2"/>
    <property type="match status" value="2"/>
</dbReference>
<reference evidence="12 13" key="1">
    <citation type="submission" date="2020-08" db="EMBL/GenBank/DDBJ databases">
        <title>Genomic Encyclopedia of Type Strains, Phase IV (KMG-IV): sequencing the most valuable type-strain genomes for metagenomic binning, comparative biology and taxonomic classification.</title>
        <authorList>
            <person name="Goeker M."/>
        </authorList>
    </citation>
    <scope>NUCLEOTIDE SEQUENCE [LARGE SCALE GENOMIC DNA]</scope>
    <source>
        <strain evidence="12 13">DSM 16268</strain>
    </source>
</reference>
<evidence type="ECO:0000256" key="4">
    <source>
        <dbReference type="ARBA" id="ARBA00022475"/>
    </source>
</evidence>
<dbReference type="InterPro" id="IPR003439">
    <property type="entry name" value="ABC_transporter-like_ATP-bd"/>
</dbReference>
<dbReference type="InterPro" id="IPR050107">
    <property type="entry name" value="ABC_carbohydrate_import_ATPase"/>
</dbReference>
<dbReference type="SUPFAM" id="SSF52540">
    <property type="entry name" value="P-loop containing nucleoside triphosphate hydrolases"/>
    <property type="match status" value="2"/>
</dbReference>
<proteinExistence type="inferred from homology"/>
<keyword evidence="9" id="KW-1278">Translocase</keyword>
<keyword evidence="4" id="KW-1003">Cell membrane</keyword>
<dbReference type="GO" id="GO:0016887">
    <property type="term" value="F:ATP hydrolysis activity"/>
    <property type="evidence" value="ECO:0007669"/>
    <property type="project" value="InterPro"/>
</dbReference>
<keyword evidence="8 12" id="KW-0067">ATP-binding</keyword>
<evidence type="ECO:0000256" key="3">
    <source>
        <dbReference type="ARBA" id="ARBA00022448"/>
    </source>
</evidence>
<dbReference type="InterPro" id="IPR017871">
    <property type="entry name" value="ABC_transporter-like_CS"/>
</dbReference>
<dbReference type="PROSITE" id="PS00211">
    <property type="entry name" value="ABC_TRANSPORTER_1"/>
    <property type="match status" value="1"/>
</dbReference>
<dbReference type="GO" id="GO:0005886">
    <property type="term" value="C:plasma membrane"/>
    <property type="evidence" value="ECO:0007669"/>
    <property type="project" value="UniProtKB-SubCell"/>
</dbReference>